<proteinExistence type="inferred from homology"/>
<feature type="transmembrane region" description="Helical" evidence="6">
    <location>
        <begin position="391"/>
        <end position="412"/>
    </location>
</feature>
<dbReference type="InterPro" id="IPR011701">
    <property type="entry name" value="MFS"/>
</dbReference>
<dbReference type="SUPFAM" id="SSF103473">
    <property type="entry name" value="MFS general substrate transporter"/>
    <property type="match status" value="1"/>
</dbReference>
<feature type="transmembrane region" description="Helical" evidence="6">
    <location>
        <begin position="424"/>
        <end position="444"/>
    </location>
</feature>
<feature type="transmembrane region" description="Helical" evidence="6">
    <location>
        <begin position="27"/>
        <end position="51"/>
    </location>
</feature>
<comment type="caution">
    <text evidence="7">The sequence shown here is derived from an EMBL/GenBank/DDBJ whole genome shotgun (WGS) entry which is preliminary data.</text>
</comment>
<dbReference type="CDD" id="cd17341">
    <property type="entry name" value="MFS_NRT2_like"/>
    <property type="match status" value="1"/>
</dbReference>
<dbReference type="GO" id="GO:0016020">
    <property type="term" value="C:membrane"/>
    <property type="evidence" value="ECO:0007669"/>
    <property type="project" value="UniProtKB-SubCell"/>
</dbReference>
<evidence type="ECO:0000313" key="7">
    <source>
        <dbReference type="EMBL" id="ETX04496.1"/>
    </source>
</evidence>
<feature type="transmembrane region" description="Helical" evidence="6">
    <location>
        <begin position="200"/>
        <end position="224"/>
    </location>
</feature>
<feature type="transmembrane region" description="Helical" evidence="6">
    <location>
        <begin position="154"/>
        <end position="180"/>
    </location>
</feature>
<feature type="transmembrane region" description="Helical" evidence="6">
    <location>
        <begin position="309"/>
        <end position="329"/>
    </location>
</feature>
<keyword evidence="3 6" id="KW-0812">Transmembrane</keyword>
<dbReference type="InterPro" id="IPR044772">
    <property type="entry name" value="NO3_transporter"/>
</dbReference>
<feature type="transmembrane region" description="Helical" evidence="6">
    <location>
        <begin position="245"/>
        <end position="266"/>
    </location>
</feature>
<organism evidence="7 8">
    <name type="scientific">Candidatus Entotheonella gemina</name>
    <dbReference type="NCBI Taxonomy" id="1429439"/>
    <lineage>
        <taxon>Bacteria</taxon>
        <taxon>Pseudomonadati</taxon>
        <taxon>Nitrospinota/Tectimicrobiota group</taxon>
        <taxon>Candidatus Tectimicrobiota</taxon>
        <taxon>Candidatus Entotheonellia</taxon>
        <taxon>Candidatus Entotheonellales</taxon>
        <taxon>Candidatus Entotheonellaceae</taxon>
        <taxon>Candidatus Entotheonella</taxon>
    </lineage>
</organism>
<evidence type="ECO:0000256" key="6">
    <source>
        <dbReference type="SAM" id="Phobius"/>
    </source>
</evidence>
<evidence type="ECO:0000256" key="4">
    <source>
        <dbReference type="ARBA" id="ARBA00022989"/>
    </source>
</evidence>
<reference evidence="7 8" key="1">
    <citation type="journal article" date="2014" name="Nature">
        <title>An environmental bacterial taxon with a large and distinct metabolic repertoire.</title>
        <authorList>
            <person name="Wilson M.C."/>
            <person name="Mori T."/>
            <person name="Ruckert C."/>
            <person name="Uria A.R."/>
            <person name="Helf M.J."/>
            <person name="Takada K."/>
            <person name="Gernert C."/>
            <person name="Steffens U.A."/>
            <person name="Heycke N."/>
            <person name="Schmitt S."/>
            <person name="Rinke C."/>
            <person name="Helfrich E.J."/>
            <person name="Brachmann A.O."/>
            <person name="Gurgui C."/>
            <person name="Wakimoto T."/>
            <person name="Kracht M."/>
            <person name="Crusemann M."/>
            <person name="Hentschel U."/>
            <person name="Abe I."/>
            <person name="Matsunaga S."/>
            <person name="Kalinowski J."/>
            <person name="Takeyama H."/>
            <person name="Piel J."/>
        </authorList>
    </citation>
    <scope>NUCLEOTIDE SEQUENCE [LARGE SCALE GENOMIC DNA]</scope>
    <source>
        <strain evidence="8">TSY2</strain>
    </source>
</reference>
<dbReference type="InterPro" id="IPR036259">
    <property type="entry name" value="MFS_trans_sf"/>
</dbReference>
<keyword evidence="4 6" id="KW-1133">Transmembrane helix</keyword>
<feature type="transmembrane region" description="Helical" evidence="6">
    <location>
        <begin position="119"/>
        <end position="147"/>
    </location>
</feature>
<gene>
    <name evidence="7" type="ORF">ETSY2_28500</name>
</gene>
<feature type="transmembrane region" description="Helical" evidence="6">
    <location>
        <begin position="341"/>
        <end position="370"/>
    </location>
</feature>
<dbReference type="Pfam" id="PF07690">
    <property type="entry name" value="MFS_1"/>
    <property type="match status" value="1"/>
</dbReference>
<evidence type="ECO:0000256" key="5">
    <source>
        <dbReference type="ARBA" id="ARBA00023136"/>
    </source>
</evidence>
<evidence type="ECO:0000256" key="3">
    <source>
        <dbReference type="ARBA" id="ARBA00022692"/>
    </source>
</evidence>
<feature type="transmembrane region" description="Helical" evidence="6">
    <location>
        <begin position="278"/>
        <end position="297"/>
    </location>
</feature>
<dbReference type="GO" id="GO:0015112">
    <property type="term" value="F:nitrate transmembrane transporter activity"/>
    <property type="evidence" value="ECO:0007669"/>
    <property type="project" value="InterPro"/>
</dbReference>
<feature type="transmembrane region" description="Helical" evidence="6">
    <location>
        <begin position="93"/>
        <end position="113"/>
    </location>
</feature>
<dbReference type="Gene3D" id="1.20.1250.20">
    <property type="entry name" value="MFS general substrate transporter like domains"/>
    <property type="match status" value="1"/>
</dbReference>
<dbReference type="AlphaFoldDB" id="W4M3G6"/>
<comment type="subcellular location">
    <subcellularLocation>
        <location evidence="1">Membrane</location>
        <topology evidence="1">Multi-pass membrane protein</topology>
    </subcellularLocation>
</comment>
<keyword evidence="5 6" id="KW-0472">Membrane</keyword>
<protein>
    <recommendedName>
        <fullName evidence="9">Nitrate/nitrite transporter</fullName>
    </recommendedName>
</protein>
<feature type="transmembrane region" description="Helical" evidence="6">
    <location>
        <begin position="63"/>
        <end position="81"/>
    </location>
</feature>
<dbReference type="PANTHER" id="PTHR23515">
    <property type="entry name" value="HIGH-AFFINITY NITRATE TRANSPORTER 2.3"/>
    <property type="match status" value="1"/>
</dbReference>
<name>W4M3G6_9BACT</name>
<dbReference type="HOGENOM" id="CLU_033198_1_0_7"/>
<dbReference type="Proteomes" id="UP000019140">
    <property type="component" value="Unassembled WGS sequence"/>
</dbReference>
<evidence type="ECO:0000256" key="2">
    <source>
        <dbReference type="ARBA" id="ARBA00008432"/>
    </source>
</evidence>
<evidence type="ECO:0000313" key="8">
    <source>
        <dbReference type="Proteomes" id="UP000019140"/>
    </source>
</evidence>
<sequence length="470" mass="52200">MRHIEDWRPEDNRFWIETGRKIAWRNLWWAVASLILSFSVWMMWSSLVVYLRETRPDLSDSQLFQLTALPLISAAFLRVIYSFMVPIYGGRRWTLFSTAILLVPLLWMIRVLAGDHTPFWTLAVIALLSGLGGAVFASCQANVSLFFPRQKQGVALGINAAIGNSGVGLIQLVIPFLVAFDFTGLIDLEGAILSSGTRVWLTNVPLLLAIMIALVCVGIAFRMNDLNSMRFPLRDQMTVLKNRHVWIMSVLYTFAFGSFIGFAAGFPLVLASQFPGQNATVLAFLGVTIGALTRPLGNLLATRMGSARATFAIFVMMILALWLSLLFTPGDGMTGSLWGFLASYALLFAGTGLGIGSVTEMILDIFAAHYKRHQQEIEREERLRGYRRDSATSLGITASLATLGAFFMPAIFSTSLAWDSTLNLAVMWFTVLYVSCLGITWFCYMAMAERNPFLAPDGQGGWMKLNHYDL</sequence>
<comment type="similarity">
    <text evidence="2">Belongs to the major facilitator superfamily. Nitrate/nitrite porter (TC 2.A.1.8) family.</text>
</comment>
<evidence type="ECO:0000256" key="1">
    <source>
        <dbReference type="ARBA" id="ARBA00004141"/>
    </source>
</evidence>
<dbReference type="EMBL" id="AZHX01001207">
    <property type="protein sequence ID" value="ETX04496.1"/>
    <property type="molecule type" value="Genomic_DNA"/>
</dbReference>
<accession>W4M3G6</accession>
<evidence type="ECO:0008006" key="9">
    <source>
        <dbReference type="Google" id="ProtNLM"/>
    </source>
</evidence>
<keyword evidence="8" id="KW-1185">Reference proteome</keyword>